<feature type="domain" description="C2" evidence="8">
    <location>
        <begin position="290"/>
        <end position="419"/>
    </location>
</feature>
<reference evidence="10 11" key="1">
    <citation type="submission" date="2020-08" db="EMBL/GenBank/DDBJ databases">
        <title>Plant Genome Project.</title>
        <authorList>
            <person name="Zhang R.-G."/>
        </authorList>
    </citation>
    <scope>NUCLEOTIDE SEQUENCE [LARGE SCALE GENOMIC DNA]</scope>
    <source>
        <tissue evidence="10">Rhizome</tissue>
    </source>
</reference>
<keyword evidence="3 6" id="KW-0863">Zinc-finger</keyword>
<evidence type="ECO:0000313" key="10">
    <source>
        <dbReference type="EMBL" id="KAG6522536.1"/>
    </source>
</evidence>
<dbReference type="GO" id="GO:0008270">
    <property type="term" value="F:zinc ion binding"/>
    <property type="evidence" value="ECO:0007669"/>
    <property type="project" value="UniProtKB-KW"/>
</dbReference>
<dbReference type="CDD" id="cd04038">
    <property type="entry name" value="C2_ArfGAP"/>
    <property type="match status" value="1"/>
</dbReference>
<comment type="caution">
    <text evidence="10">The sequence shown here is derived from an EMBL/GenBank/DDBJ whole genome shotgun (WGS) entry which is preliminary data.</text>
</comment>
<keyword evidence="1" id="KW-0343">GTPase activation</keyword>
<dbReference type="SUPFAM" id="SSF49562">
    <property type="entry name" value="C2 domain (Calcium/lipid-binding domain, CaLB)"/>
    <property type="match status" value="1"/>
</dbReference>
<evidence type="ECO:0000256" key="1">
    <source>
        <dbReference type="ARBA" id="ARBA00022468"/>
    </source>
</evidence>
<dbReference type="FunFam" id="1.10.220.150:FF:000011">
    <property type="entry name" value="Arf-GAP with dual PH domain-containing protein 1"/>
    <property type="match status" value="1"/>
</dbReference>
<dbReference type="PROSITE" id="PS50115">
    <property type="entry name" value="ARFGAP"/>
    <property type="match status" value="1"/>
</dbReference>
<name>A0A8J5HEK2_ZINOF</name>
<feature type="domain" description="Arf-GAP" evidence="9">
    <location>
        <begin position="148"/>
        <end position="262"/>
    </location>
</feature>
<accession>A0A8J5HEK2</accession>
<dbReference type="PRINTS" id="PR00405">
    <property type="entry name" value="REVINTRACTNG"/>
</dbReference>
<dbReference type="FunFam" id="2.60.40.150:FF:000190">
    <property type="entry name" value="ADP-ribosylation factor GTPase-activating protein AGD12"/>
    <property type="match status" value="1"/>
</dbReference>
<keyword evidence="2" id="KW-0479">Metal-binding</keyword>
<dbReference type="Pfam" id="PF01412">
    <property type="entry name" value="ArfGap"/>
    <property type="match status" value="1"/>
</dbReference>
<dbReference type="InterPro" id="IPR001164">
    <property type="entry name" value="ArfGAP_dom"/>
</dbReference>
<dbReference type="InterPro" id="IPR035892">
    <property type="entry name" value="C2_domain_sf"/>
</dbReference>
<dbReference type="SMART" id="SM00105">
    <property type="entry name" value="ArfGap"/>
    <property type="match status" value="1"/>
</dbReference>
<proteinExistence type="predicted"/>
<dbReference type="PANTHER" id="PTHR46220:SF20">
    <property type="entry name" value="OS02G0722500 PROTEIN"/>
    <property type="match status" value="1"/>
</dbReference>
<dbReference type="Proteomes" id="UP000734854">
    <property type="component" value="Unassembled WGS sequence"/>
</dbReference>
<evidence type="ECO:0000256" key="5">
    <source>
        <dbReference type="ARBA" id="ARBA00022837"/>
    </source>
</evidence>
<keyword evidence="5" id="KW-0106">Calcium</keyword>
<keyword evidence="11" id="KW-1185">Reference proteome</keyword>
<evidence type="ECO:0000259" key="9">
    <source>
        <dbReference type="PROSITE" id="PS50115"/>
    </source>
</evidence>
<protein>
    <recommendedName>
        <fullName evidence="12">ADP-ribosylation factor GTPase-activating protein AGD12</fullName>
    </recommendedName>
</protein>
<sequence>MRNSPDSGSKGQPGPLTHESGLRRIALARQRIPSDRETARGRPRSSWDCTEKTRTFVRPRVRASQPSDESRGNFALVIGPRLPNLEMAGAARNDGVSGRLIKVLRRCQDGGFNQVEPFQLDVVKSSPLYGGKMSNVYYRTERSASVQKRKVKELMLKSDNRICADCGAPDPKWASANIGVFICLKCSDVHRSLGEDISKVLSVTLDEWSEGDIDSMFEVGGNSYANSIYEAFLPKDYRKPRSNSSYDDRSKFIRSKYETQEFLKPSLRIVSSKMSFSSVESKNSLNYRIDSNSSTKSVESRQFIGDLKVKVVRGSNLAVRDMFSSDPYVILTLGEQASCSILVNEPSSSNHKAQTTVKQSNLNPVWNEELKFSVPENYVALKLQVYDQDVFSADDIMGEAEIDLQPLITAAMAFGDPELLGNMQIGKWLQTNDNALIDDSTINIIDGKVKQEVFLKLQNVESGEIELELEWTPLDE</sequence>
<dbReference type="PROSITE" id="PS50004">
    <property type="entry name" value="C2"/>
    <property type="match status" value="1"/>
</dbReference>
<feature type="region of interest" description="Disordered" evidence="7">
    <location>
        <begin position="1"/>
        <end position="48"/>
    </location>
</feature>
<dbReference type="AlphaFoldDB" id="A0A8J5HEK2"/>
<evidence type="ECO:0000256" key="4">
    <source>
        <dbReference type="ARBA" id="ARBA00022833"/>
    </source>
</evidence>
<evidence type="ECO:0000256" key="6">
    <source>
        <dbReference type="PROSITE-ProRule" id="PRU00288"/>
    </source>
</evidence>
<dbReference type="CDD" id="cd08204">
    <property type="entry name" value="ArfGap"/>
    <property type="match status" value="1"/>
</dbReference>
<dbReference type="InterPro" id="IPR000008">
    <property type="entry name" value="C2_dom"/>
</dbReference>
<evidence type="ECO:0008006" key="12">
    <source>
        <dbReference type="Google" id="ProtNLM"/>
    </source>
</evidence>
<dbReference type="InterPro" id="IPR038508">
    <property type="entry name" value="ArfGAP_dom_sf"/>
</dbReference>
<evidence type="ECO:0000259" key="8">
    <source>
        <dbReference type="PROSITE" id="PS50004"/>
    </source>
</evidence>
<keyword evidence="4" id="KW-0862">Zinc</keyword>
<evidence type="ECO:0000256" key="2">
    <source>
        <dbReference type="ARBA" id="ARBA00022723"/>
    </source>
</evidence>
<dbReference type="PANTHER" id="PTHR46220">
    <property type="entry name" value="ADP-RIBOSYLATION FACTOR GTPASE-ACTIVATING PROTEIN AGD12"/>
    <property type="match status" value="1"/>
</dbReference>
<feature type="compositionally biased region" description="Polar residues" evidence="7">
    <location>
        <begin position="1"/>
        <end position="10"/>
    </location>
</feature>
<dbReference type="InterPro" id="IPR044518">
    <property type="entry name" value="ARF_GAP_AGD11/12/13"/>
</dbReference>
<dbReference type="GO" id="GO:0005543">
    <property type="term" value="F:phospholipid binding"/>
    <property type="evidence" value="ECO:0007669"/>
    <property type="project" value="InterPro"/>
</dbReference>
<dbReference type="Gene3D" id="1.10.220.150">
    <property type="entry name" value="Arf GTPase activating protein"/>
    <property type="match status" value="1"/>
</dbReference>
<gene>
    <name evidence="10" type="ORF">ZIOFF_019676</name>
</gene>
<dbReference type="InterPro" id="IPR037278">
    <property type="entry name" value="ARFGAP/RecO"/>
</dbReference>
<organism evidence="10 11">
    <name type="scientific">Zingiber officinale</name>
    <name type="common">Ginger</name>
    <name type="synonym">Amomum zingiber</name>
    <dbReference type="NCBI Taxonomy" id="94328"/>
    <lineage>
        <taxon>Eukaryota</taxon>
        <taxon>Viridiplantae</taxon>
        <taxon>Streptophyta</taxon>
        <taxon>Embryophyta</taxon>
        <taxon>Tracheophyta</taxon>
        <taxon>Spermatophyta</taxon>
        <taxon>Magnoliopsida</taxon>
        <taxon>Liliopsida</taxon>
        <taxon>Zingiberales</taxon>
        <taxon>Zingiberaceae</taxon>
        <taxon>Zingiber</taxon>
    </lineage>
</organism>
<dbReference type="GO" id="GO:0005096">
    <property type="term" value="F:GTPase activator activity"/>
    <property type="evidence" value="ECO:0007669"/>
    <property type="project" value="UniProtKB-KW"/>
</dbReference>
<evidence type="ECO:0000256" key="7">
    <source>
        <dbReference type="SAM" id="MobiDB-lite"/>
    </source>
</evidence>
<dbReference type="SMART" id="SM00239">
    <property type="entry name" value="C2"/>
    <property type="match status" value="1"/>
</dbReference>
<dbReference type="Gene3D" id="2.60.40.150">
    <property type="entry name" value="C2 domain"/>
    <property type="match status" value="1"/>
</dbReference>
<dbReference type="Pfam" id="PF00168">
    <property type="entry name" value="C2"/>
    <property type="match status" value="1"/>
</dbReference>
<evidence type="ECO:0000256" key="3">
    <source>
        <dbReference type="ARBA" id="ARBA00022771"/>
    </source>
</evidence>
<evidence type="ECO:0000313" key="11">
    <source>
        <dbReference type="Proteomes" id="UP000734854"/>
    </source>
</evidence>
<dbReference type="SUPFAM" id="SSF57863">
    <property type="entry name" value="ArfGap/RecO-like zinc finger"/>
    <property type="match status" value="1"/>
</dbReference>
<dbReference type="EMBL" id="JACMSC010000005">
    <property type="protein sequence ID" value="KAG6522536.1"/>
    <property type="molecule type" value="Genomic_DNA"/>
</dbReference>